<evidence type="ECO:0000313" key="2">
    <source>
        <dbReference type="EMBL" id="MBC9795899.1"/>
    </source>
</evidence>
<feature type="transmembrane region" description="Helical" evidence="1">
    <location>
        <begin position="112"/>
        <end position="130"/>
    </location>
</feature>
<dbReference type="EMBL" id="JACVDC010000017">
    <property type="protein sequence ID" value="MBC9795899.1"/>
    <property type="molecule type" value="Genomic_DNA"/>
</dbReference>
<sequence>MEKWIQNLMESVFGKVKEIAVETSVNGRSRYLAQKMEDDFSFRLSDRNITRYYKAYITGEKRKITPNKATLNALAEFIGYRGFEDFIRRNETKEEEKCRKFSRQIKKMYKQIALSLVVNFLLLSGLFFFVSKYYKKNCMIWMDDHYEKIRCSDLELEVELNEKVLAKFKKNTGG</sequence>
<dbReference type="RefSeq" id="WP_187965050.1">
    <property type="nucleotide sequence ID" value="NZ_JACVDC010000017.1"/>
</dbReference>
<keyword evidence="1" id="KW-0812">Transmembrane</keyword>
<keyword evidence="1" id="KW-0472">Membrane</keyword>
<keyword evidence="1" id="KW-1133">Transmembrane helix</keyword>
<name>A0A926JRD0_9FLAO</name>
<reference evidence="2 3" key="1">
    <citation type="submission" date="2020-09" db="EMBL/GenBank/DDBJ databases">
        <title>Sinomicrobium weinanense sp. nov., a halophilic bacteria isolated from saline-alkali soil.</title>
        <authorList>
            <person name="Wu P."/>
            <person name="Ren H."/>
            <person name="Mei Y."/>
            <person name="Liang Y."/>
            <person name="Chen Z."/>
        </authorList>
    </citation>
    <scope>NUCLEOTIDE SEQUENCE [LARGE SCALE GENOMIC DNA]</scope>
    <source>
        <strain evidence="2 3">FJxs</strain>
    </source>
</reference>
<proteinExistence type="predicted"/>
<gene>
    <name evidence="2" type="ORF">IBL28_07975</name>
</gene>
<evidence type="ECO:0000256" key="1">
    <source>
        <dbReference type="SAM" id="Phobius"/>
    </source>
</evidence>
<comment type="caution">
    <text evidence="2">The sequence shown here is derived from an EMBL/GenBank/DDBJ whole genome shotgun (WGS) entry which is preliminary data.</text>
</comment>
<dbReference type="AlphaFoldDB" id="A0A926JRD0"/>
<dbReference type="Proteomes" id="UP000653730">
    <property type="component" value="Unassembled WGS sequence"/>
</dbReference>
<keyword evidence="3" id="KW-1185">Reference proteome</keyword>
<accession>A0A926JRD0</accession>
<evidence type="ECO:0000313" key="3">
    <source>
        <dbReference type="Proteomes" id="UP000653730"/>
    </source>
</evidence>
<organism evidence="2 3">
    <name type="scientific">Sinomicrobium weinanense</name>
    <dbReference type="NCBI Taxonomy" id="2842200"/>
    <lineage>
        <taxon>Bacteria</taxon>
        <taxon>Pseudomonadati</taxon>
        <taxon>Bacteroidota</taxon>
        <taxon>Flavobacteriia</taxon>
        <taxon>Flavobacteriales</taxon>
        <taxon>Flavobacteriaceae</taxon>
        <taxon>Sinomicrobium</taxon>
    </lineage>
</organism>
<protein>
    <submittedName>
        <fullName evidence="2">Uncharacterized protein</fullName>
    </submittedName>
</protein>